<keyword evidence="5 7" id="KW-0503">Monooxygenase</keyword>
<dbReference type="RefSeq" id="WP_085217535.1">
    <property type="nucleotide sequence ID" value="NZ_LT840185.1"/>
</dbReference>
<keyword evidence="6" id="KW-0732">Signal</keyword>
<dbReference type="InterPro" id="IPR004136">
    <property type="entry name" value="NMO"/>
</dbReference>
<keyword evidence="2" id="KW-0285">Flavoprotein</keyword>
<reference evidence="8" key="1">
    <citation type="submission" date="2017-04" db="EMBL/GenBank/DDBJ databases">
        <authorList>
            <person name="Varghese N."/>
            <person name="Submissions S."/>
        </authorList>
    </citation>
    <scope>NUCLEOTIDE SEQUENCE [LARGE SCALE GENOMIC DNA]</scope>
    <source>
        <strain evidence="8">Dd16</strain>
    </source>
</reference>
<proteinExistence type="inferred from homology"/>
<evidence type="ECO:0000256" key="6">
    <source>
        <dbReference type="SAM" id="SignalP"/>
    </source>
</evidence>
<evidence type="ECO:0000256" key="3">
    <source>
        <dbReference type="ARBA" id="ARBA00022643"/>
    </source>
</evidence>
<dbReference type="Gene3D" id="3.20.20.70">
    <property type="entry name" value="Aldolase class I"/>
    <property type="match status" value="1"/>
</dbReference>
<dbReference type="GO" id="GO:0018580">
    <property type="term" value="F:nitronate monooxygenase activity"/>
    <property type="evidence" value="ECO:0007669"/>
    <property type="project" value="InterPro"/>
</dbReference>
<feature type="signal peptide" evidence="6">
    <location>
        <begin position="1"/>
        <end position="29"/>
    </location>
</feature>
<evidence type="ECO:0000256" key="1">
    <source>
        <dbReference type="ARBA" id="ARBA00009881"/>
    </source>
</evidence>
<dbReference type="AlphaFoldDB" id="A0A1X7G1E4"/>
<evidence type="ECO:0000256" key="2">
    <source>
        <dbReference type="ARBA" id="ARBA00022630"/>
    </source>
</evidence>
<dbReference type="STRING" id="941907.SAMN06295910_0695"/>
<evidence type="ECO:0000256" key="5">
    <source>
        <dbReference type="ARBA" id="ARBA00023033"/>
    </source>
</evidence>
<sequence>MTGNYPFGLRLPVVAAPMFLISGPDLVVAACEAGVMGSFPTPNCRTLDQLDEWMDTIVTRLDGARAAGQPVAPWAANLVTHRTNSRLAEDLALVARHKPPLVITALGSPIPAIETVKSYGGQIYADVGSIALAKKAADAGVDGLALLTAGAGGHTGHLSPFAFVSAVREFFDGALVLSGGIADGHGVAGAIAAGADLVYMGTRFLAAEESLAPDAYKQMIVDHGPDDLIVSAAITGTAASWLRPSLIECGFDPDNLQPPAEGRNYDSGNTSQKRWKDVWAAGQGLGAITAVQSTAAIVDDLERQFAEATARFKAITA</sequence>
<dbReference type="PANTHER" id="PTHR42747">
    <property type="entry name" value="NITRONATE MONOOXYGENASE-RELATED"/>
    <property type="match status" value="1"/>
</dbReference>
<dbReference type="OrthoDB" id="9778912at2"/>
<evidence type="ECO:0000256" key="4">
    <source>
        <dbReference type="ARBA" id="ARBA00023002"/>
    </source>
</evidence>
<feature type="chain" id="PRO_5012982214" evidence="6">
    <location>
        <begin position="30"/>
        <end position="317"/>
    </location>
</feature>
<dbReference type="InterPro" id="IPR013785">
    <property type="entry name" value="Aldolase_TIM"/>
</dbReference>
<evidence type="ECO:0000313" key="7">
    <source>
        <dbReference type="EMBL" id="SMF61703.1"/>
    </source>
</evidence>
<name>A0A1X7G1E4_9SPHN</name>
<evidence type="ECO:0000313" key="8">
    <source>
        <dbReference type="Proteomes" id="UP000192934"/>
    </source>
</evidence>
<dbReference type="EMBL" id="LT840185">
    <property type="protein sequence ID" value="SMF61703.1"/>
    <property type="molecule type" value="Genomic_DNA"/>
</dbReference>
<dbReference type="Proteomes" id="UP000192934">
    <property type="component" value="Chromosome I"/>
</dbReference>
<gene>
    <name evidence="7" type="ORF">SAMN06295910_0695</name>
</gene>
<dbReference type="Pfam" id="PF03060">
    <property type="entry name" value="NMO"/>
    <property type="match status" value="1"/>
</dbReference>
<dbReference type="SUPFAM" id="SSF51412">
    <property type="entry name" value="Inosine monophosphate dehydrogenase (IMPDH)"/>
    <property type="match status" value="1"/>
</dbReference>
<protein>
    <submittedName>
        <fullName evidence="7">Nitronate monooxygenase</fullName>
    </submittedName>
</protein>
<organism evidence="7 8">
    <name type="scientific">Allosphingosinicella indica</name>
    <dbReference type="NCBI Taxonomy" id="941907"/>
    <lineage>
        <taxon>Bacteria</taxon>
        <taxon>Pseudomonadati</taxon>
        <taxon>Pseudomonadota</taxon>
        <taxon>Alphaproteobacteria</taxon>
        <taxon>Sphingomonadales</taxon>
        <taxon>Sphingomonadaceae</taxon>
        <taxon>Allosphingosinicella</taxon>
    </lineage>
</organism>
<comment type="similarity">
    <text evidence="1">Belongs to the nitronate monooxygenase family. NMO class I subfamily.</text>
</comment>
<dbReference type="PANTHER" id="PTHR42747:SF4">
    <property type="entry name" value="BLR1330 PROTEIN"/>
    <property type="match status" value="1"/>
</dbReference>
<keyword evidence="4" id="KW-0560">Oxidoreductase</keyword>
<keyword evidence="8" id="KW-1185">Reference proteome</keyword>
<accession>A0A1X7G1E4</accession>
<dbReference type="CDD" id="cd04730">
    <property type="entry name" value="NPD_like"/>
    <property type="match status" value="1"/>
</dbReference>
<keyword evidence="3" id="KW-0288">FMN</keyword>